<protein>
    <recommendedName>
        <fullName evidence="3">AP2-like integrase N-terminal domain-containing protein</fullName>
    </recommendedName>
</protein>
<evidence type="ECO:0008006" key="3">
    <source>
        <dbReference type="Google" id="ProtNLM"/>
    </source>
</evidence>
<evidence type="ECO:0000313" key="2">
    <source>
        <dbReference type="Proteomes" id="UP001237071"/>
    </source>
</evidence>
<accession>A0ABU0A8P6</accession>
<dbReference type="EMBL" id="JAUSTL010000011">
    <property type="protein sequence ID" value="MDQ0263211.1"/>
    <property type="molecule type" value="Genomic_DNA"/>
</dbReference>
<proteinExistence type="predicted"/>
<sequence>MCWVVRIPVRGRGDTIKYEKHEFKTKKEAECFRGKLGKNSEIYKVSYLRY</sequence>
<comment type="caution">
    <text evidence="1">The sequence shown here is derived from an EMBL/GenBank/DDBJ whole genome shotgun (WGS) entry which is preliminary data.</text>
</comment>
<keyword evidence="2" id="KW-1185">Reference proteome</keyword>
<name>A0ABU0A8P6_STRDY</name>
<gene>
    <name evidence="1" type="ORF">J2S26_001289</name>
</gene>
<dbReference type="Proteomes" id="UP001237071">
    <property type="component" value="Unassembled WGS sequence"/>
</dbReference>
<reference evidence="1 2" key="1">
    <citation type="submission" date="2023-07" db="EMBL/GenBank/DDBJ databases">
        <title>Genomic Encyclopedia of Type Strains, Phase IV (KMG-IV): sequencing the most valuable type-strain genomes for metagenomic binning, comparative biology and taxonomic classification.</title>
        <authorList>
            <person name="Goeker M."/>
        </authorList>
    </citation>
    <scope>NUCLEOTIDE SEQUENCE [LARGE SCALE GENOMIC DNA]</scope>
    <source>
        <strain evidence="1 2">DSM 23147</strain>
    </source>
</reference>
<organism evidence="1 2">
    <name type="scientific">Streptococcus dysgalactiae</name>
    <dbReference type="NCBI Taxonomy" id="1334"/>
    <lineage>
        <taxon>Bacteria</taxon>
        <taxon>Bacillati</taxon>
        <taxon>Bacillota</taxon>
        <taxon>Bacilli</taxon>
        <taxon>Lactobacillales</taxon>
        <taxon>Streptococcaceae</taxon>
        <taxon>Streptococcus</taxon>
    </lineage>
</organism>
<evidence type="ECO:0000313" key="1">
    <source>
        <dbReference type="EMBL" id="MDQ0263211.1"/>
    </source>
</evidence>